<protein>
    <submittedName>
        <fullName evidence="1">Uncharacterized protein</fullName>
    </submittedName>
</protein>
<dbReference type="RefSeq" id="WP_341682178.1">
    <property type="nucleotide sequence ID" value="NZ_JBBYHT010000001.1"/>
</dbReference>
<evidence type="ECO:0000313" key="1">
    <source>
        <dbReference type="EMBL" id="MEL1247269.1"/>
    </source>
</evidence>
<organism evidence="1 2">
    <name type="scientific">Flavobacterium helocola</name>
    <dbReference type="NCBI Taxonomy" id="3139139"/>
    <lineage>
        <taxon>Bacteria</taxon>
        <taxon>Pseudomonadati</taxon>
        <taxon>Bacteroidota</taxon>
        <taxon>Flavobacteriia</taxon>
        <taxon>Flavobacteriales</taxon>
        <taxon>Flavobacteriaceae</taxon>
        <taxon>Flavobacterium</taxon>
    </lineage>
</organism>
<reference evidence="1 2" key="1">
    <citation type="submission" date="2024-04" db="EMBL/GenBank/DDBJ databases">
        <title>Flavobacterium sp. DGU41 16S ribosomal RNA gene Genome sequencing and assembly.</title>
        <authorList>
            <person name="Park S."/>
        </authorList>
    </citation>
    <scope>NUCLEOTIDE SEQUENCE [LARGE SCALE GENOMIC DNA]</scope>
    <source>
        <strain evidence="1 2">DGU41</strain>
    </source>
</reference>
<dbReference type="Proteomes" id="UP001393056">
    <property type="component" value="Unassembled WGS sequence"/>
</dbReference>
<dbReference type="EMBL" id="JBBYHT010000001">
    <property type="protein sequence ID" value="MEL1247269.1"/>
    <property type="molecule type" value="Genomic_DNA"/>
</dbReference>
<accession>A0ABU9I5E8</accession>
<comment type="caution">
    <text evidence="1">The sequence shown here is derived from an EMBL/GenBank/DDBJ whole genome shotgun (WGS) entry which is preliminary data.</text>
</comment>
<gene>
    <name evidence="1" type="ORF">AAEO58_04365</name>
</gene>
<sequence length="58" mass="6549">MKTILVLLVSSLFLSNIPESKENDSIEKVMAYKIEKTSNIKTESIVNSRAPIIIVKRD</sequence>
<evidence type="ECO:0000313" key="2">
    <source>
        <dbReference type="Proteomes" id="UP001393056"/>
    </source>
</evidence>
<keyword evidence="2" id="KW-1185">Reference proteome</keyword>
<proteinExistence type="predicted"/>
<name>A0ABU9I5E8_9FLAO</name>